<dbReference type="RefSeq" id="WP_054875162.1">
    <property type="nucleotide sequence ID" value="NZ_LKET01000032.1"/>
</dbReference>
<keyword evidence="2" id="KW-1185">Reference proteome</keyword>
<dbReference type="Proteomes" id="UP000050326">
    <property type="component" value="Unassembled WGS sequence"/>
</dbReference>
<dbReference type="InterPro" id="IPR003772">
    <property type="entry name" value="YceD"/>
</dbReference>
<proteinExistence type="predicted"/>
<dbReference type="PANTHER" id="PTHR34374:SF1">
    <property type="entry name" value="LARGE RIBOSOMAL RNA SUBUNIT ACCUMULATION PROTEIN YCED HOMOLOG 1, CHLOROPLASTIC"/>
    <property type="match status" value="1"/>
</dbReference>
<reference evidence="1 2" key="1">
    <citation type="submission" date="2015-09" db="EMBL/GenBank/DDBJ databases">
        <title>Genome sequence of Oxobacter pfennigii DSM 3222.</title>
        <authorList>
            <person name="Poehlein A."/>
            <person name="Bengelsdorf F.R."/>
            <person name="Schiel-Bengelsdorf B."/>
            <person name="Duerre P."/>
            <person name="Daniel R."/>
        </authorList>
    </citation>
    <scope>NUCLEOTIDE SEQUENCE [LARGE SCALE GENOMIC DNA]</scope>
    <source>
        <strain evidence="1 2">DSM 3222</strain>
    </source>
</reference>
<dbReference type="OrthoDB" id="9790372at2"/>
<evidence type="ECO:0008006" key="3">
    <source>
        <dbReference type="Google" id="ProtNLM"/>
    </source>
</evidence>
<dbReference type="STRING" id="36849.OXPF_21170"/>
<comment type="caution">
    <text evidence="1">The sequence shown here is derived from an EMBL/GenBank/DDBJ whole genome shotgun (WGS) entry which is preliminary data.</text>
</comment>
<gene>
    <name evidence="1" type="ORF">OXPF_21170</name>
</gene>
<dbReference type="PANTHER" id="PTHR34374">
    <property type="entry name" value="LARGE RIBOSOMAL RNA SUBUNIT ACCUMULATION PROTEIN YCED HOMOLOG 1, CHLOROPLASTIC"/>
    <property type="match status" value="1"/>
</dbReference>
<dbReference type="AlphaFoldDB" id="A0A0N8NT63"/>
<protein>
    <recommendedName>
        <fullName evidence="3">Large ribosomal RNA subunit accumulation protein YceD</fullName>
    </recommendedName>
</protein>
<accession>A0A0N8NT63</accession>
<organism evidence="1 2">
    <name type="scientific">Oxobacter pfennigii</name>
    <dbReference type="NCBI Taxonomy" id="36849"/>
    <lineage>
        <taxon>Bacteria</taxon>
        <taxon>Bacillati</taxon>
        <taxon>Bacillota</taxon>
        <taxon>Clostridia</taxon>
        <taxon>Eubacteriales</taxon>
        <taxon>Clostridiaceae</taxon>
        <taxon>Oxobacter</taxon>
    </lineage>
</organism>
<name>A0A0N8NT63_9CLOT</name>
<dbReference type="Pfam" id="PF02620">
    <property type="entry name" value="YceD"/>
    <property type="match status" value="1"/>
</dbReference>
<sequence>MIVNLSNILKRVDSSLEVNDEMFLPLINYNNEDIPLKTPLKVEAIIMNRGEYLTVEGKLKCVLNLKCSRCLETFEYNLECDFEERISSKEEEVDFIYFEGDSIDLTDIIVNNILLNLPMKVVCKEECKGLCHQCGSNMNVNQCDCSDNTTDPRLAVLKKLLKDS</sequence>
<dbReference type="EMBL" id="LKET01000032">
    <property type="protein sequence ID" value="KPU43952.1"/>
    <property type="molecule type" value="Genomic_DNA"/>
</dbReference>
<evidence type="ECO:0000313" key="2">
    <source>
        <dbReference type="Proteomes" id="UP000050326"/>
    </source>
</evidence>
<evidence type="ECO:0000313" key="1">
    <source>
        <dbReference type="EMBL" id="KPU43952.1"/>
    </source>
</evidence>